<protein>
    <submittedName>
        <fullName evidence="1">Uncharacterized protein</fullName>
    </submittedName>
</protein>
<evidence type="ECO:0000313" key="1">
    <source>
        <dbReference type="EMBL" id="ACV50213.1"/>
    </source>
</evidence>
<reference evidence="2" key="1">
    <citation type="submission" date="2009-07" db="EMBL/GenBank/DDBJ databases">
        <authorList>
            <person name="Kropinski A.M."/>
            <person name="Villegas A."/>
            <person name="Lingohr E.J."/>
        </authorList>
    </citation>
    <scope>NUCLEOTIDE SEQUENCE [LARGE SCALE GENOMIC DNA]</scope>
</reference>
<dbReference type="KEGG" id="vg:8684139"/>
<gene>
    <name evidence="1" type="primary">191</name>
</gene>
<accession>C9DGG2</accession>
<organism evidence="1 2">
    <name type="scientific">Delftia phage PhiW-14</name>
    <name type="common">Deftia acidovorans bacteriophage phiW-14</name>
    <dbReference type="NCBI Taxonomy" id="665032"/>
    <lineage>
        <taxon>Viruses</taxon>
        <taxon>Duplodnaviria</taxon>
        <taxon>Heunggongvirae</taxon>
        <taxon>Uroviricota</taxon>
        <taxon>Caudoviricetes</taxon>
        <taxon>Ionavirus</taxon>
        <taxon>Ionavirus W14</taxon>
    </lineage>
</organism>
<organismHost>
    <name type="scientific">Delftia acidovorans</name>
    <name type="common">Pseudomonas acidovorans</name>
    <name type="synonym">Comamonas acidovorans</name>
    <dbReference type="NCBI Taxonomy" id="80866"/>
</organismHost>
<keyword evidence="2" id="KW-1185">Reference proteome</keyword>
<dbReference type="Proteomes" id="UP000008986">
    <property type="component" value="Segment"/>
</dbReference>
<proteinExistence type="predicted"/>
<name>C9DGG2_BPW14</name>
<evidence type="ECO:0000313" key="2">
    <source>
        <dbReference type="Proteomes" id="UP000008986"/>
    </source>
</evidence>
<dbReference type="GeneID" id="8684139"/>
<dbReference type="RefSeq" id="YP_003359045.1">
    <property type="nucleotide sequence ID" value="NC_013697.1"/>
</dbReference>
<sequence>MNLIDFSSMPAGKREQALETLKGVWRAITMLSHQTEVGQVVKDDALYVDCMNLLPPDLWAGASFRSVLWYTDVCTISEFVDYVVRTEKKGVPRVRPPNARKGDGEFLKDYKGIYGNVFPVKPGEDPNAPGQMDANVLFTPAGELMTDQSRIAQQKMAMGLDWVMTGLSRAGRSE</sequence>
<dbReference type="EMBL" id="GQ357915">
    <property type="protein sequence ID" value="ACV50213.1"/>
    <property type="molecule type" value="Genomic_DNA"/>
</dbReference>